<reference evidence="2" key="1">
    <citation type="submission" date="2018-02" db="EMBL/GenBank/DDBJ databases">
        <title>Rhizophora mucronata_Transcriptome.</title>
        <authorList>
            <person name="Meera S.P."/>
            <person name="Sreeshan A."/>
            <person name="Augustine A."/>
        </authorList>
    </citation>
    <scope>NUCLEOTIDE SEQUENCE</scope>
    <source>
        <tissue evidence="2">Leaf</tissue>
    </source>
</reference>
<feature type="transmembrane region" description="Helical" evidence="1">
    <location>
        <begin position="47"/>
        <end position="66"/>
    </location>
</feature>
<dbReference type="EMBL" id="GGEC01011532">
    <property type="protein sequence ID" value="MBW92015.1"/>
    <property type="molecule type" value="Transcribed_RNA"/>
</dbReference>
<keyword evidence="1" id="KW-0812">Transmembrane</keyword>
<organism evidence="2">
    <name type="scientific">Rhizophora mucronata</name>
    <name type="common">Asiatic mangrove</name>
    <dbReference type="NCBI Taxonomy" id="61149"/>
    <lineage>
        <taxon>Eukaryota</taxon>
        <taxon>Viridiplantae</taxon>
        <taxon>Streptophyta</taxon>
        <taxon>Embryophyta</taxon>
        <taxon>Tracheophyta</taxon>
        <taxon>Spermatophyta</taxon>
        <taxon>Magnoliopsida</taxon>
        <taxon>eudicotyledons</taxon>
        <taxon>Gunneridae</taxon>
        <taxon>Pentapetalae</taxon>
        <taxon>rosids</taxon>
        <taxon>fabids</taxon>
        <taxon>Malpighiales</taxon>
        <taxon>Rhizophoraceae</taxon>
        <taxon>Rhizophora</taxon>
    </lineage>
</organism>
<evidence type="ECO:0000256" key="1">
    <source>
        <dbReference type="SAM" id="Phobius"/>
    </source>
</evidence>
<sequence length="88" mass="10386">MPTTQIIIKIRTFVCKTCIFHIKMPPTKPSSFYLLFFNESALSNHHLTIFLHLLLRIIITILHILFEIQPHVLFKPIFVPFSFVDHEP</sequence>
<keyword evidence="1" id="KW-1133">Transmembrane helix</keyword>
<proteinExistence type="predicted"/>
<protein>
    <submittedName>
        <fullName evidence="2">BAG family molecular chaperone regulator 8ic</fullName>
    </submittedName>
</protein>
<evidence type="ECO:0000313" key="2">
    <source>
        <dbReference type="EMBL" id="MBW92015.1"/>
    </source>
</evidence>
<dbReference type="AlphaFoldDB" id="A0A2P2JEW4"/>
<name>A0A2P2JEW4_RHIMU</name>
<keyword evidence="1" id="KW-0472">Membrane</keyword>
<accession>A0A2P2JEW4</accession>